<organism evidence="1 2">
    <name type="scientific">Nocardioides agri</name>
    <dbReference type="NCBI Taxonomy" id="2682843"/>
    <lineage>
        <taxon>Bacteria</taxon>
        <taxon>Bacillati</taxon>
        <taxon>Actinomycetota</taxon>
        <taxon>Actinomycetes</taxon>
        <taxon>Propionibacteriales</taxon>
        <taxon>Nocardioidaceae</taxon>
        <taxon>Nocardioides</taxon>
    </lineage>
</organism>
<reference evidence="1 2" key="1">
    <citation type="submission" date="2019-12" db="EMBL/GenBank/DDBJ databases">
        <authorList>
            <person name="Huq M.A."/>
        </authorList>
    </citation>
    <scope>NUCLEOTIDE SEQUENCE [LARGE SCALE GENOMIC DNA]</scope>
    <source>
        <strain evidence="1 2">MAH-18</strain>
    </source>
</reference>
<proteinExistence type="predicted"/>
<dbReference type="Proteomes" id="UP000473525">
    <property type="component" value="Unassembled WGS sequence"/>
</dbReference>
<dbReference type="RefSeq" id="WP_157344179.1">
    <property type="nucleotide sequence ID" value="NZ_WSEK01000004.1"/>
</dbReference>
<protein>
    <submittedName>
        <fullName evidence="1">Uncharacterized protein</fullName>
    </submittedName>
</protein>
<dbReference type="AlphaFoldDB" id="A0A6L6XW80"/>
<accession>A0A6L6XW80</accession>
<evidence type="ECO:0000313" key="2">
    <source>
        <dbReference type="Proteomes" id="UP000473525"/>
    </source>
</evidence>
<dbReference type="EMBL" id="WSEK01000004">
    <property type="protein sequence ID" value="MVQ50967.1"/>
    <property type="molecule type" value="Genomic_DNA"/>
</dbReference>
<keyword evidence="2" id="KW-1185">Reference proteome</keyword>
<evidence type="ECO:0000313" key="1">
    <source>
        <dbReference type="EMBL" id="MVQ50967.1"/>
    </source>
</evidence>
<name>A0A6L6XW80_9ACTN</name>
<comment type="caution">
    <text evidence="1">The sequence shown here is derived from an EMBL/GenBank/DDBJ whole genome shotgun (WGS) entry which is preliminary data.</text>
</comment>
<sequence>MTDSEATTNALKVRQPQHLEHVVPLPPASAEDAERAARVLLSLRAPSPQD</sequence>
<gene>
    <name evidence="1" type="ORF">GON03_17405</name>
</gene>